<protein>
    <recommendedName>
        <fullName evidence="1">Reverse transcriptase zinc-binding domain-containing protein</fullName>
    </recommendedName>
</protein>
<comment type="caution">
    <text evidence="2">The sequence shown here is derived from an EMBL/GenBank/DDBJ whole genome shotgun (WGS) entry which is preliminary data.</text>
</comment>
<dbReference type="PANTHER" id="PTHR33116:SF84">
    <property type="entry name" value="RNA-DIRECTED DNA POLYMERASE"/>
    <property type="match status" value="1"/>
</dbReference>
<reference evidence="2 3" key="1">
    <citation type="submission" date="2021-03" db="EMBL/GenBank/DDBJ databases">
        <authorList>
            <person name="King G.J."/>
            <person name="Bancroft I."/>
            <person name="Baten A."/>
            <person name="Bloomfield J."/>
            <person name="Borpatragohain P."/>
            <person name="He Z."/>
            <person name="Irish N."/>
            <person name="Irwin J."/>
            <person name="Liu K."/>
            <person name="Mauleon R.P."/>
            <person name="Moore J."/>
            <person name="Morris R."/>
            <person name="Ostergaard L."/>
            <person name="Wang B."/>
            <person name="Wells R."/>
        </authorList>
    </citation>
    <scope>NUCLEOTIDE SEQUENCE [LARGE SCALE GENOMIC DNA]</scope>
    <source>
        <strain evidence="2">R-o-18</strain>
        <tissue evidence="2">Leaf</tissue>
    </source>
</reference>
<dbReference type="InterPro" id="IPR026960">
    <property type="entry name" value="RVT-Znf"/>
</dbReference>
<gene>
    <name evidence="2" type="primary">A04g507250.1_BraROA</name>
    <name evidence="2" type="ORF">IGI04_016398</name>
</gene>
<sequence>MATVCRGWHYQSNHTSDEDGRIIMIWKDHVKMRVLSQSRQMITCELSIPGSPSFIYSAVIVRPLLSRTNSYLVEQAASYSCCKKKLDRCLCNSNVITSFPHASATFLPPEMSDHAPCLIDLAYQLPRAGTKPFKFQNYLTKHPSFTEVVRDAWFEAEKCCCQPCVIVLETEKYKEKRESERNSPFVATCAGLSEAEVTAIVASTGMPNAYLPMRYLAEGHHSARVGWEQVTLTKEQGGLGVKDLYTWNRACILKLIWMLFFRPDSVWVCWFKEVVLKGSLSNCWSVNTSASNSWLANKLIKSRDLVFPLIKRRLGNGLDTRFWYDNWSPFGNLSNFLSATTRRLGIPKDATVGSLFTGSRWTLPPARTENQLEAQIYLTTISLSTAEDSYEWEVNGKSCEKFRTGDIYTYIIGTRQTVAWAPVVWCSFGIPRQSFLTWLVVLDRCPTRDRLIRWGLQGIDPACLLCNSHAETRNHLYFDCSFSRRLWTVISTRCQLQLTTNWDSILLCLQQLSGNRDLRRLTLLAFQACIYCLWNERNTRLHHQTFRSTDTLLNLIDRQVRNKIQSLRGTNGRACSAMMQLWFLHS</sequence>
<name>A0ABQ7MSU7_BRACM</name>
<evidence type="ECO:0000313" key="2">
    <source>
        <dbReference type="EMBL" id="KAG5401791.1"/>
    </source>
</evidence>
<evidence type="ECO:0000313" key="3">
    <source>
        <dbReference type="Proteomes" id="UP000823674"/>
    </source>
</evidence>
<feature type="domain" description="Reverse transcriptase zinc-binding" evidence="1">
    <location>
        <begin position="402"/>
        <end position="487"/>
    </location>
</feature>
<dbReference type="EMBL" id="JADBGQ010000004">
    <property type="protein sequence ID" value="KAG5401791.1"/>
    <property type="molecule type" value="Genomic_DNA"/>
</dbReference>
<keyword evidence="3" id="KW-1185">Reference proteome</keyword>
<proteinExistence type="predicted"/>
<dbReference type="PANTHER" id="PTHR33116">
    <property type="entry name" value="REVERSE TRANSCRIPTASE ZINC-BINDING DOMAIN-CONTAINING PROTEIN-RELATED-RELATED"/>
    <property type="match status" value="1"/>
</dbReference>
<dbReference type="Proteomes" id="UP000823674">
    <property type="component" value="Chromosome A04"/>
</dbReference>
<evidence type="ECO:0000259" key="1">
    <source>
        <dbReference type="Pfam" id="PF13966"/>
    </source>
</evidence>
<organism evidence="2 3">
    <name type="scientific">Brassica rapa subsp. trilocularis</name>
    <dbReference type="NCBI Taxonomy" id="1813537"/>
    <lineage>
        <taxon>Eukaryota</taxon>
        <taxon>Viridiplantae</taxon>
        <taxon>Streptophyta</taxon>
        <taxon>Embryophyta</taxon>
        <taxon>Tracheophyta</taxon>
        <taxon>Spermatophyta</taxon>
        <taxon>Magnoliopsida</taxon>
        <taxon>eudicotyledons</taxon>
        <taxon>Gunneridae</taxon>
        <taxon>Pentapetalae</taxon>
        <taxon>rosids</taxon>
        <taxon>malvids</taxon>
        <taxon>Brassicales</taxon>
        <taxon>Brassicaceae</taxon>
        <taxon>Brassiceae</taxon>
        <taxon>Brassica</taxon>
    </lineage>
</organism>
<dbReference type="Pfam" id="PF13966">
    <property type="entry name" value="zf-RVT"/>
    <property type="match status" value="1"/>
</dbReference>
<accession>A0ABQ7MSU7</accession>